<name>A0A2I1FTK1_9GLOM</name>
<dbReference type="EMBL" id="LLXI01000008">
    <property type="protein sequence ID" value="PKY37705.1"/>
    <property type="molecule type" value="Genomic_DNA"/>
</dbReference>
<evidence type="ECO:0000313" key="1">
    <source>
        <dbReference type="EMBL" id="PKY37705.1"/>
    </source>
</evidence>
<gene>
    <name evidence="1" type="ORF">RhiirA4_450603</name>
</gene>
<organism evidence="1 2">
    <name type="scientific">Rhizophagus irregularis</name>
    <dbReference type="NCBI Taxonomy" id="588596"/>
    <lineage>
        <taxon>Eukaryota</taxon>
        <taxon>Fungi</taxon>
        <taxon>Fungi incertae sedis</taxon>
        <taxon>Mucoromycota</taxon>
        <taxon>Glomeromycotina</taxon>
        <taxon>Glomeromycetes</taxon>
        <taxon>Glomerales</taxon>
        <taxon>Glomeraceae</taxon>
        <taxon>Rhizophagus</taxon>
    </lineage>
</organism>
<proteinExistence type="predicted"/>
<dbReference type="Proteomes" id="UP000234323">
    <property type="component" value="Unassembled WGS sequence"/>
</dbReference>
<keyword evidence="2" id="KW-1185">Reference proteome</keyword>
<accession>A0A2I1FTK1</accession>
<comment type="caution">
    <text evidence="1">The sequence shown here is derived from an EMBL/GenBank/DDBJ whole genome shotgun (WGS) entry which is preliminary data.</text>
</comment>
<dbReference type="AlphaFoldDB" id="A0A2I1FTK1"/>
<protein>
    <submittedName>
        <fullName evidence="1">Uncharacterized protein</fullName>
    </submittedName>
</protein>
<reference evidence="1 2" key="1">
    <citation type="submission" date="2015-10" db="EMBL/GenBank/DDBJ databases">
        <title>Genome analyses suggest a sexual origin of heterokaryosis in a supposedly ancient asexual fungus.</title>
        <authorList>
            <person name="Ropars J."/>
            <person name="Sedzielewska K."/>
            <person name="Noel J."/>
            <person name="Charron P."/>
            <person name="Farinelli L."/>
            <person name="Marton T."/>
            <person name="Kruger M."/>
            <person name="Pelin A."/>
            <person name="Brachmann A."/>
            <person name="Corradi N."/>
        </authorList>
    </citation>
    <scope>NUCLEOTIDE SEQUENCE [LARGE SCALE GENOMIC DNA]</scope>
    <source>
        <strain evidence="1 2">A4</strain>
    </source>
</reference>
<evidence type="ECO:0000313" key="2">
    <source>
        <dbReference type="Proteomes" id="UP000234323"/>
    </source>
</evidence>
<sequence>MMIKDSNIHQKKNKKSIWWRIIDDIIREYLSEEDFLELQEVLANAEKCLRDLSKNHELGAKESWDHEFSLCERAGSVIDNTMKIFSNTLKVKKH</sequence>